<reference evidence="1 2" key="1">
    <citation type="submission" date="2017-06" db="EMBL/GenBank/DDBJ databases">
        <authorList>
            <person name="Kim H.J."/>
            <person name="Triplett B.A."/>
        </authorList>
    </citation>
    <scope>NUCLEOTIDE SEQUENCE [LARGE SCALE GENOMIC DNA]</scope>
    <source>
        <strain evidence="1 2">DSM 43151</strain>
    </source>
</reference>
<accession>A0A238ZVA5</accession>
<gene>
    <name evidence="1" type="ORF">SAMN06264365_106299</name>
</gene>
<keyword evidence="2" id="KW-1185">Reference proteome</keyword>
<dbReference type="OrthoDB" id="3386537at2"/>
<dbReference type="RefSeq" id="WP_089294493.1">
    <property type="nucleotide sequence ID" value="NZ_BOMU01000088.1"/>
</dbReference>
<protein>
    <submittedName>
        <fullName evidence="1">Uncharacterized protein</fullName>
    </submittedName>
</protein>
<evidence type="ECO:0000313" key="1">
    <source>
        <dbReference type="EMBL" id="SNR86714.1"/>
    </source>
</evidence>
<proteinExistence type="predicted"/>
<dbReference type="AlphaFoldDB" id="A0A238ZVA5"/>
<dbReference type="EMBL" id="FZNR01000006">
    <property type="protein sequence ID" value="SNR86714.1"/>
    <property type="molecule type" value="Genomic_DNA"/>
</dbReference>
<dbReference type="Proteomes" id="UP000198415">
    <property type="component" value="Unassembled WGS sequence"/>
</dbReference>
<sequence length="170" mass="19099">MSGHVNFLGIPVEGRITPGHQRVKQRPLSDLEPLLRAVLDDSSIKAFGWMQYTPYFNDGDPCVFEVCSPWFLTVDDPDPDDVEDPYEYEVHARRGHPSIGAWKYSGNWPNRVPIPGSYVGPDVDRFERVKALADALDSCAFEDVLLEAFGDHAKVTIRSSGITVDFYSHD</sequence>
<organism evidence="1 2">
    <name type="scientific">Actinoplanes regularis</name>
    <dbReference type="NCBI Taxonomy" id="52697"/>
    <lineage>
        <taxon>Bacteria</taxon>
        <taxon>Bacillati</taxon>
        <taxon>Actinomycetota</taxon>
        <taxon>Actinomycetes</taxon>
        <taxon>Micromonosporales</taxon>
        <taxon>Micromonosporaceae</taxon>
        <taxon>Actinoplanes</taxon>
    </lineage>
</organism>
<name>A0A238ZVA5_9ACTN</name>
<evidence type="ECO:0000313" key="2">
    <source>
        <dbReference type="Proteomes" id="UP000198415"/>
    </source>
</evidence>